<comment type="caution">
    <text evidence="2">The sequence shown here is derived from an EMBL/GenBank/DDBJ whole genome shotgun (WGS) entry which is preliminary data.</text>
</comment>
<keyword evidence="1" id="KW-0812">Transmembrane</keyword>
<keyword evidence="1" id="KW-0472">Membrane</keyword>
<feature type="transmembrane region" description="Helical" evidence="1">
    <location>
        <begin position="125"/>
        <end position="145"/>
    </location>
</feature>
<dbReference type="OrthoDB" id="2567755at2"/>
<feature type="transmembrane region" description="Helical" evidence="1">
    <location>
        <begin position="93"/>
        <end position="113"/>
    </location>
</feature>
<evidence type="ECO:0000313" key="2">
    <source>
        <dbReference type="EMBL" id="RKN71846.1"/>
    </source>
</evidence>
<protein>
    <recommendedName>
        <fullName evidence="4">Type II secretion system protein GspF domain-containing protein</fullName>
    </recommendedName>
</protein>
<keyword evidence="1" id="KW-1133">Transmembrane helix</keyword>
<reference evidence="2 3" key="1">
    <citation type="journal article" date="2007" name="Int. J. Syst. Evol. Microbiol.">
        <title>Paenibacillus ginsengarvi sp. nov., isolated from soil from ginseng cultivation.</title>
        <authorList>
            <person name="Yoon M.H."/>
            <person name="Ten L.N."/>
            <person name="Im W.T."/>
        </authorList>
    </citation>
    <scope>NUCLEOTIDE SEQUENCE [LARGE SCALE GENOMIC DNA]</scope>
    <source>
        <strain evidence="2 3">KCTC 13059</strain>
    </source>
</reference>
<dbReference type="RefSeq" id="WP_120750743.1">
    <property type="nucleotide sequence ID" value="NZ_RBAH01000028.1"/>
</dbReference>
<keyword evidence="3" id="KW-1185">Reference proteome</keyword>
<accession>A0A3B0BK57</accession>
<feature type="transmembrane region" description="Helical" evidence="1">
    <location>
        <begin position="13"/>
        <end position="31"/>
    </location>
</feature>
<proteinExistence type="predicted"/>
<evidence type="ECO:0000256" key="1">
    <source>
        <dbReference type="SAM" id="Phobius"/>
    </source>
</evidence>
<sequence>MIMESRHLLWLQALAHGALFAAIFTAVLFTLRSLPRRRRRWRFAAFKRFVQRRTIPAFVLKIAGISERWIEASGKERLLLESGLRFNPLLYELMRRVLLLLGAALAALGYSGLRSAWGLPWIEPVYVLVAGLIVLVLFAMDRVLLESLGKHRTYKIMREIYTLSNQLLYYNGSKMNLHAKLGCCLPFCHKIRPDLQLLLNEWYEDAEQAIKRFKRRLGTEEAYSFAETINSLRLNEHDSYYMLLRDRIQDYKEKLDMAKDSRKESTSYVLFVIAGIPILNTFRIFIYPWVQEGQKLFDSLH</sequence>
<dbReference type="AlphaFoldDB" id="A0A3B0BK57"/>
<organism evidence="2 3">
    <name type="scientific">Paenibacillus ginsengarvi</name>
    <dbReference type="NCBI Taxonomy" id="400777"/>
    <lineage>
        <taxon>Bacteria</taxon>
        <taxon>Bacillati</taxon>
        <taxon>Bacillota</taxon>
        <taxon>Bacilli</taxon>
        <taxon>Bacillales</taxon>
        <taxon>Paenibacillaceae</taxon>
        <taxon>Paenibacillus</taxon>
    </lineage>
</organism>
<dbReference type="EMBL" id="RBAH01000028">
    <property type="protein sequence ID" value="RKN71846.1"/>
    <property type="molecule type" value="Genomic_DNA"/>
</dbReference>
<dbReference type="Proteomes" id="UP000282311">
    <property type="component" value="Unassembled WGS sequence"/>
</dbReference>
<evidence type="ECO:0000313" key="3">
    <source>
        <dbReference type="Proteomes" id="UP000282311"/>
    </source>
</evidence>
<evidence type="ECO:0008006" key="4">
    <source>
        <dbReference type="Google" id="ProtNLM"/>
    </source>
</evidence>
<gene>
    <name evidence="2" type="ORF">D7M11_28865</name>
</gene>
<name>A0A3B0BK57_9BACL</name>
<feature type="transmembrane region" description="Helical" evidence="1">
    <location>
        <begin position="268"/>
        <end position="290"/>
    </location>
</feature>